<accession>S9TAY0</accession>
<organism evidence="1 2">
    <name type="scientific">Strigomonas culicis</name>
    <dbReference type="NCBI Taxonomy" id="28005"/>
    <lineage>
        <taxon>Eukaryota</taxon>
        <taxon>Discoba</taxon>
        <taxon>Euglenozoa</taxon>
        <taxon>Kinetoplastea</taxon>
        <taxon>Metakinetoplastina</taxon>
        <taxon>Trypanosomatida</taxon>
        <taxon>Trypanosomatidae</taxon>
        <taxon>Strigomonadinae</taxon>
        <taxon>Strigomonas</taxon>
    </lineage>
</organism>
<name>S9TAY0_9TRYP</name>
<dbReference type="AlphaFoldDB" id="S9TAY0"/>
<reference evidence="1 2" key="1">
    <citation type="journal article" date="2013" name="PLoS ONE">
        <title>Predicting the Proteins of Angomonas deanei, Strigomonas culicis and Their Respective Endosymbionts Reveals New Aspects of the Trypanosomatidae Family.</title>
        <authorList>
            <person name="Motta M.C."/>
            <person name="Martins A.C."/>
            <person name="de Souza S.S."/>
            <person name="Catta-Preta C.M."/>
            <person name="Silva R."/>
            <person name="Klein C.C."/>
            <person name="de Almeida L.G."/>
            <person name="de Lima Cunha O."/>
            <person name="Ciapina L.P."/>
            <person name="Brocchi M."/>
            <person name="Colabardini A.C."/>
            <person name="de Araujo Lima B."/>
            <person name="Machado C.R."/>
            <person name="de Almeida Soares C.M."/>
            <person name="Probst C.M."/>
            <person name="de Menezes C.B."/>
            <person name="Thompson C.E."/>
            <person name="Bartholomeu D.C."/>
            <person name="Gradia D.F."/>
            <person name="Pavoni D.P."/>
            <person name="Grisard E.C."/>
            <person name="Fantinatti-Garboggini F."/>
            <person name="Marchini F.K."/>
            <person name="Rodrigues-Luiz G.F."/>
            <person name="Wagner G."/>
            <person name="Goldman G.H."/>
            <person name="Fietto J.L."/>
            <person name="Elias M.C."/>
            <person name="Goldman M.H."/>
            <person name="Sagot M.F."/>
            <person name="Pereira M."/>
            <person name="Stoco P.H."/>
            <person name="de Mendonca-Neto R.P."/>
            <person name="Teixeira S.M."/>
            <person name="Maciel T.E."/>
            <person name="de Oliveira Mendes T.A."/>
            <person name="Urmenyi T.P."/>
            <person name="de Souza W."/>
            <person name="Schenkman S."/>
            <person name="de Vasconcelos A.T."/>
        </authorList>
    </citation>
    <scope>NUCLEOTIDE SEQUENCE [LARGE SCALE GENOMIC DNA]</scope>
</reference>
<sequence length="84" mass="8980">MTPTSFFEANSGGRLSAAPMLSLNSTHRSAASRAAAASAECATLPEAIFLLDVRRPEREGRQTIVAEWHAGVQAIGRRLHAPHT</sequence>
<protein>
    <submittedName>
        <fullName evidence="1">Uncharacterized protein</fullName>
    </submittedName>
</protein>
<proteinExistence type="predicted"/>
<comment type="caution">
    <text evidence="1">The sequence shown here is derived from an EMBL/GenBank/DDBJ whole genome shotgun (WGS) entry which is preliminary data.</text>
</comment>
<dbReference type="EMBL" id="ATMH01012552">
    <property type="protein sequence ID" value="EPY15127.1"/>
    <property type="molecule type" value="Genomic_DNA"/>
</dbReference>
<gene>
    <name evidence="1" type="ORF">STCU_12330</name>
</gene>
<keyword evidence="2" id="KW-1185">Reference proteome</keyword>
<evidence type="ECO:0000313" key="2">
    <source>
        <dbReference type="Proteomes" id="UP000015354"/>
    </source>
</evidence>
<dbReference type="Proteomes" id="UP000015354">
    <property type="component" value="Unassembled WGS sequence"/>
</dbReference>
<evidence type="ECO:0000313" key="1">
    <source>
        <dbReference type="EMBL" id="EPY15127.1"/>
    </source>
</evidence>